<evidence type="ECO:0000256" key="2">
    <source>
        <dbReference type="SAM" id="SignalP"/>
    </source>
</evidence>
<dbReference type="EMBL" id="VDEP01000007">
    <property type="protein sequence ID" value="KAA1137504.1"/>
    <property type="molecule type" value="Genomic_DNA"/>
</dbReference>
<evidence type="ECO:0000313" key="3">
    <source>
        <dbReference type="EMBL" id="KAA1137504.1"/>
    </source>
</evidence>
<keyword evidence="2" id="KW-0732">Signal</keyword>
<protein>
    <submittedName>
        <fullName evidence="3">Uncharacterized protein</fullName>
    </submittedName>
</protein>
<name>A0A5B0SLL8_PUCGR</name>
<feature type="region of interest" description="Disordered" evidence="1">
    <location>
        <begin position="57"/>
        <end position="78"/>
    </location>
</feature>
<sequence length="78" mass="8680">MGASLSWTSPPSRISLLSVCLLGLGVKAVFFPDQNLSSLGEQEYDLYKKARFDSFLDMTDRGPPDQRPTLGDMTQREP</sequence>
<proteinExistence type="predicted"/>
<evidence type="ECO:0000313" key="4">
    <source>
        <dbReference type="Proteomes" id="UP000325313"/>
    </source>
</evidence>
<feature type="signal peptide" evidence="2">
    <location>
        <begin position="1"/>
        <end position="28"/>
    </location>
</feature>
<dbReference type="AlphaFoldDB" id="A0A5B0SLL8"/>
<comment type="caution">
    <text evidence="3">The sequence shown here is derived from an EMBL/GenBank/DDBJ whole genome shotgun (WGS) entry which is preliminary data.</text>
</comment>
<dbReference type="Proteomes" id="UP000325313">
    <property type="component" value="Unassembled WGS sequence"/>
</dbReference>
<organism evidence="3 4">
    <name type="scientific">Puccinia graminis f. sp. tritici</name>
    <dbReference type="NCBI Taxonomy" id="56615"/>
    <lineage>
        <taxon>Eukaryota</taxon>
        <taxon>Fungi</taxon>
        <taxon>Dikarya</taxon>
        <taxon>Basidiomycota</taxon>
        <taxon>Pucciniomycotina</taxon>
        <taxon>Pucciniomycetes</taxon>
        <taxon>Pucciniales</taxon>
        <taxon>Pucciniaceae</taxon>
        <taxon>Puccinia</taxon>
    </lineage>
</organism>
<feature type="chain" id="PRO_5022969443" evidence="2">
    <location>
        <begin position="29"/>
        <end position="78"/>
    </location>
</feature>
<accession>A0A5B0SLL8</accession>
<evidence type="ECO:0000256" key="1">
    <source>
        <dbReference type="SAM" id="MobiDB-lite"/>
    </source>
</evidence>
<gene>
    <name evidence="3" type="ORF">PGTUg99_002557</name>
</gene>
<reference evidence="3 4" key="1">
    <citation type="submission" date="2019-05" db="EMBL/GenBank/DDBJ databases">
        <title>Emergence of the Ug99 lineage of the wheat stem rust pathogen through somatic hybridization.</title>
        <authorList>
            <person name="Li F."/>
            <person name="Upadhyaya N.M."/>
            <person name="Sperschneider J."/>
            <person name="Matny O."/>
            <person name="Nguyen-Phuc H."/>
            <person name="Mago R."/>
            <person name="Raley C."/>
            <person name="Miller M.E."/>
            <person name="Silverstein K.A.T."/>
            <person name="Henningsen E."/>
            <person name="Hirsch C.D."/>
            <person name="Visser B."/>
            <person name="Pretorius Z.A."/>
            <person name="Steffenson B.J."/>
            <person name="Schwessinger B."/>
            <person name="Dodds P.N."/>
            <person name="Figueroa M."/>
        </authorList>
    </citation>
    <scope>NUCLEOTIDE SEQUENCE [LARGE SCALE GENOMIC DNA]</scope>
    <source>
        <strain evidence="3 4">Ug99</strain>
    </source>
</reference>